<reference evidence="1" key="2">
    <citation type="journal article" date="2015" name="Data Brief">
        <title>Shoot transcriptome of the giant reed, Arundo donax.</title>
        <authorList>
            <person name="Barrero R.A."/>
            <person name="Guerrero F.D."/>
            <person name="Moolhuijzen P."/>
            <person name="Goolsby J.A."/>
            <person name="Tidwell J."/>
            <person name="Bellgard S.E."/>
            <person name="Bellgard M.I."/>
        </authorList>
    </citation>
    <scope>NUCLEOTIDE SEQUENCE</scope>
    <source>
        <tissue evidence="1">Shoot tissue taken approximately 20 cm above the soil surface</tissue>
    </source>
</reference>
<evidence type="ECO:0000313" key="1">
    <source>
        <dbReference type="EMBL" id="JAE30127.1"/>
    </source>
</evidence>
<protein>
    <submittedName>
        <fullName evidence="1">Uncharacterized protein</fullName>
    </submittedName>
</protein>
<dbReference type="EMBL" id="GBRH01167769">
    <property type="protein sequence ID" value="JAE30127.1"/>
    <property type="molecule type" value="Transcribed_RNA"/>
</dbReference>
<reference evidence="1" key="1">
    <citation type="submission" date="2014-09" db="EMBL/GenBank/DDBJ databases">
        <authorList>
            <person name="Magalhaes I.L.F."/>
            <person name="Oliveira U."/>
            <person name="Santos F.R."/>
            <person name="Vidigal T.H.D.A."/>
            <person name="Brescovit A.D."/>
            <person name="Santos A.J."/>
        </authorList>
    </citation>
    <scope>NUCLEOTIDE SEQUENCE</scope>
    <source>
        <tissue evidence="1">Shoot tissue taken approximately 20 cm above the soil surface</tissue>
    </source>
</reference>
<sequence length="59" mass="6421">MAAGRAPAWPSYNWTEMGLQAEEGCRRQCRPPQGAPGSQGLCAARWRRLRRGVCAGCST</sequence>
<accession>A0A0A9H049</accession>
<dbReference type="AlphaFoldDB" id="A0A0A9H049"/>
<name>A0A0A9H049_ARUDO</name>
<organism evidence="1">
    <name type="scientific">Arundo donax</name>
    <name type="common">Giant reed</name>
    <name type="synonym">Donax arundinaceus</name>
    <dbReference type="NCBI Taxonomy" id="35708"/>
    <lineage>
        <taxon>Eukaryota</taxon>
        <taxon>Viridiplantae</taxon>
        <taxon>Streptophyta</taxon>
        <taxon>Embryophyta</taxon>
        <taxon>Tracheophyta</taxon>
        <taxon>Spermatophyta</taxon>
        <taxon>Magnoliopsida</taxon>
        <taxon>Liliopsida</taxon>
        <taxon>Poales</taxon>
        <taxon>Poaceae</taxon>
        <taxon>PACMAD clade</taxon>
        <taxon>Arundinoideae</taxon>
        <taxon>Arundineae</taxon>
        <taxon>Arundo</taxon>
    </lineage>
</organism>
<proteinExistence type="predicted"/>